<evidence type="ECO:0000313" key="13">
    <source>
        <dbReference type="EMBL" id="MFC3892797.1"/>
    </source>
</evidence>
<dbReference type="EC" id="2.7.13.3" evidence="3"/>
<dbReference type="PRINTS" id="PR00344">
    <property type="entry name" value="BCTRLSENSOR"/>
</dbReference>
<dbReference type="PANTHER" id="PTHR43547:SF2">
    <property type="entry name" value="HYBRID SIGNAL TRANSDUCTION HISTIDINE KINASE C"/>
    <property type="match status" value="1"/>
</dbReference>
<sequence>MAPRIPLRRTLVVRLTAISVLIAIGSIAATAWLAVTTTTREIQQERGAALSRAATVYNDLLGFAARNPRWSDAAEQVRVASARSGRRVLVTTMDRQPLVDSGGKEPLSLPAEASAVIDPLKVDSELVPDIGPDRVDPRATGPFQLTAEEQVRQQTLAAKVTFCLHGDGVRYQVRELPTGRVRITAAPGFDNQVRLFKCGLEELQAPTTTENAALAQLNDLLHACLQRQGLPPSAVGLDLTPTSGNDTLASRSCVDSARRQQLAAFVAPPALLFVLDPATAHGNELTLNRDGWVRIALVVLAVVAVAMLAMIFVSSRLSLPLRGLTAAAVRDERAPVSTRDEIGYLAQAFNSLQDRRQELDEQRRRMVGDIAHELRNPLNTIRGRLEAVEDGLLPLDRGLASIVLDETLLLQRIVSDLQDLAAADAGQLRLNPEPLRLSDIVDQVVTTHRAVGTARLTGSTAGDPVIVADAARLRQALGNLVSNALRHTPTTGEVTVTAFAEGGEAVITVRDTGPGIDPGDLPHVFDRFWRADRSRARHTGGSGLGLPIVRHLVEAHGGSVTAESPGGALFTVRLPRAAELSI</sequence>
<proteinExistence type="predicted"/>
<dbReference type="PANTHER" id="PTHR43547">
    <property type="entry name" value="TWO-COMPONENT HISTIDINE KINASE"/>
    <property type="match status" value="1"/>
</dbReference>
<dbReference type="EMBL" id="JBHRZI010000012">
    <property type="protein sequence ID" value="MFC3892797.1"/>
    <property type="molecule type" value="Genomic_DNA"/>
</dbReference>
<dbReference type="CDD" id="cd06225">
    <property type="entry name" value="HAMP"/>
    <property type="match status" value="1"/>
</dbReference>
<keyword evidence="9" id="KW-0902">Two-component regulatory system</keyword>
<feature type="transmembrane region" description="Helical" evidence="10">
    <location>
        <begin position="292"/>
        <end position="313"/>
    </location>
</feature>
<protein>
    <recommendedName>
        <fullName evidence="3">histidine kinase</fullName>
        <ecNumber evidence="3">2.7.13.3</ecNumber>
    </recommendedName>
</protein>
<evidence type="ECO:0000256" key="6">
    <source>
        <dbReference type="ARBA" id="ARBA00022692"/>
    </source>
</evidence>
<evidence type="ECO:0000256" key="5">
    <source>
        <dbReference type="ARBA" id="ARBA00022679"/>
    </source>
</evidence>
<evidence type="ECO:0000256" key="2">
    <source>
        <dbReference type="ARBA" id="ARBA00004236"/>
    </source>
</evidence>
<evidence type="ECO:0000256" key="8">
    <source>
        <dbReference type="ARBA" id="ARBA00022989"/>
    </source>
</evidence>
<comment type="catalytic activity">
    <reaction evidence="1">
        <text>ATP + protein L-histidine = ADP + protein N-phospho-L-histidine.</text>
        <dbReference type="EC" id="2.7.13.3"/>
    </reaction>
</comment>
<evidence type="ECO:0000256" key="9">
    <source>
        <dbReference type="ARBA" id="ARBA00023012"/>
    </source>
</evidence>
<keyword evidence="10" id="KW-0472">Membrane</keyword>
<dbReference type="InterPro" id="IPR036890">
    <property type="entry name" value="HATPase_C_sf"/>
</dbReference>
<evidence type="ECO:0000259" key="11">
    <source>
        <dbReference type="PROSITE" id="PS50109"/>
    </source>
</evidence>
<dbReference type="PROSITE" id="PS50885">
    <property type="entry name" value="HAMP"/>
    <property type="match status" value="1"/>
</dbReference>
<evidence type="ECO:0000256" key="7">
    <source>
        <dbReference type="ARBA" id="ARBA00022777"/>
    </source>
</evidence>
<keyword evidence="5" id="KW-0808">Transferase</keyword>
<accession>A0ABV8BV33</accession>
<reference evidence="14" key="1">
    <citation type="journal article" date="2019" name="Int. J. Syst. Evol. Microbiol.">
        <title>The Global Catalogue of Microorganisms (GCM) 10K type strain sequencing project: providing services to taxonomists for standard genome sequencing and annotation.</title>
        <authorList>
            <consortium name="The Broad Institute Genomics Platform"/>
            <consortium name="The Broad Institute Genome Sequencing Center for Infectious Disease"/>
            <person name="Wu L."/>
            <person name="Ma J."/>
        </authorList>
    </citation>
    <scope>NUCLEOTIDE SEQUENCE [LARGE SCALE GENOMIC DNA]</scope>
    <source>
        <strain evidence="14">CGMCC 4.7405</strain>
    </source>
</reference>
<evidence type="ECO:0000256" key="3">
    <source>
        <dbReference type="ARBA" id="ARBA00012438"/>
    </source>
</evidence>
<dbReference type="RefSeq" id="WP_382372775.1">
    <property type="nucleotide sequence ID" value="NZ_JBHRZI010000012.1"/>
</dbReference>
<gene>
    <name evidence="13" type="ORF">ACFOWZ_15065</name>
</gene>
<dbReference type="SMART" id="SM00388">
    <property type="entry name" value="HisKA"/>
    <property type="match status" value="1"/>
</dbReference>
<dbReference type="GO" id="GO:0016301">
    <property type="term" value="F:kinase activity"/>
    <property type="evidence" value="ECO:0007669"/>
    <property type="project" value="UniProtKB-KW"/>
</dbReference>
<dbReference type="Gene3D" id="1.10.287.130">
    <property type="match status" value="1"/>
</dbReference>
<evidence type="ECO:0000313" key="14">
    <source>
        <dbReference type="Proteomes" id="UP001595690"/>
    </source>
</evidence>
<dbReference type="InterPro" id="IPR004358">
    <property type="entry name" value="Sig_transdc_His_kin-like_C"/>
</dbReference>
<comment type="caution">
    <text evidence="13">The sequence shown here is derived from an EMBL/GenBank/DDBJ whole genome shotgun (WGS) entry which is preliminary data.</text>
</comment>
<keyword evidence="8 10" id="KW-1133">Transmembrane helix</keyword>
<feature type="domain" description="Histidine kinase" evidence="11">
    <location>
        <begin position="369"/>
        <end position="578"/>
    </location>
</feature>
<dbReference type="CDD" id="cd00082">
    <property type="entry name" value="HisKA"/>
    <property type="match status" value="1"/>
</dbReference>
<dbReference type="SUPFAM" id="SSF55874">
    <property type="entry name" value="ATPase domain of HSP90 chaperone/DNA topoisomerase II/histidine kinase"/>
    <property type="match status" value="1"/>
</dbReference>
<feature type="transmembrane region" description="Helical" evidence="10">
    <location>
        <begin position="12"/>
        <end position="35"/>
    </location>
</feature>
<organism evidence="13 14">
    <name type="scientific">Lentzea rhizosphaerae</name>
    <dbReference type="NCBI Taxonomy" id="2041025"/>
    <lineage>
        <taxon>Bacteria</taxon>
        <taxon>Bacillati</taxon>
        <taxon>Actinomycetota</taxon>
        <taxon>Actinomycetes</taxon>
        <taxon>Pseudonocardiales</taxon>
        <taxon>Pseudonocardiaceae</taxon>
        <taxon>Lentzea</taxon>
    </lineage>
</organism>
<dbReference type="PROSITE" id="PS50109">
    <property type="entry name" value="HIS_KIN"/>
    <property type="match status" value="1"/>
</dbReference>
<evidence type="ECO:0000256" key="1">
    <source>
        <dbReference type="ARBA" id="ARBA00000085"/>
    </source>
</evidence>
<dbReference type="InterPro" id="IPR036097">
    <property type="entry name" value="HisK_dim/P_sf"/>
</dbReference>
<comment type="subcellular location">
    <subcellularLocation>
        <location evidence="2">Cell membrane</location>
    </subcellularLocation>
</comment>
<dbReference type="InterPro" id="IPR003660">
    <property type="entry name" value="HAMP_dom"/>
</dbReference>
<keyword evidence="7 13" id="KW-0418">Kinase</keyword>
<dbReference type="Gene3D" id="3.30.565.10">
    <property type="entry name" value="Histidine kinase-like ATPase, C-terminal domain"/>
    <property type="match status" value="1"/>
</dbReference>
<dbReference type="Pfam" id="PF02518">
    <property type="entry name" value="HATPase_c"/>
    <property type="match status" value="1"/>
</dbReference>
<dbReference type="InterPro" id="IPR003594">
    <property type="entry name" value="HATPase_dom"/>
</dbReference>
<keyword evidence="4" id="KW-0597">Phosphoprotein</keyword>
<dbReference type="InterPro" id="IPR003661">
    <property type="entry name" value="HisK_dim/P_dom"/>
</dbReference>
<dbReference type="Pfam" id="PF00672">
    <property type="entry name" value="HAMP"/>
    <property type="match status" value="1"/>
</dbReference>
<keyword evidence="6 10" id="KW-0812">Transmembrane</keyword>
<dbReference type="InterPro" id="IPR005467">
    <property type="entry name" value="His_kinase_dom"/>
</dbReference>
<evidence type="ECO:0000256" key="4">
    <source>
        <dbReference type="ARBA" id="ARBA00022553"/>
    </source>
</evidence>
<dbReference type="SMART" id="SM00387">
    <property type="entry name" value="HATPase_c"/>
    <property type="match status" value="1"/>
</dbReference>
<feature type="domain" description="HAMP" evidence="12">
    <location>
        <begin position="315"/>
        <end position="361"/>
    </location>
</feature>
<dbReference type="SUPFAM" id="SSF47384">
    <property type="entry name" value="Homodimeric domain of signal transducing histidine kinase"/>
    <property type="match status" value="1"/>
</dbReference>
<dbReference type="Proteomes" id="UP001595690">
    <property type="component" value="Unassembled WGS sequence"/>
</dbReference>
<dbReference type="Gene3D" id="6.10.340.10">
    <property type="match status" value="1"/>
</dbReference>
<name>A0ABV8BV33_9PSEU</name>
<evidence type="ECO:0000259" key="12">
    <source>
        <dbReference type="PROSITE" id="PS50885"/>
    </source>
</evidence>
<dbReference type="Pfam" id="PF00512">
    <property type="entry name" value="HisKA"/>
    <property type="match status" value="1"/>
</dbReference>
<dbReference type="CDD" id="cd00075">
    <property type="entry name" value="HATPase"/>
    <property type="match status" value="1"/>
</dbReference>
<evidence type="ECO:0000256" key="10">
    <source>
        <dbReference type="SAM" id="Phobius"/>
    </source>
</evidence>
<keyword evidence="14" id="KW-1185">Reference proteome</keyword>